<name>A0A9J6C500_POLVA</name>
<accession>A0A9J6C500</accession>
<evidence type="ECO:0000313" key="1">
    <source>
        <dbReference type="EMBL" id="KAG5676654.1"/>
    </source>
</evidence>
<gene>
    <name evidence="1" type="ORF">PVAND_006472</name>
</gene>
<comment type="caution">
    <text evidence="1">The sequence shown here is derived from an EMBL/GenBank/DDBJ whole genome shotgun (WGS) entry which is preliminary data.</text>
</comment>
<reference evidence="1" key="1">
    <citation type="submission" date="2021-03" db="EMBL/GenBank/DDBJ databases">
        <title>Chromosome level genome of the anhydrobiotic midge Polypedilum vanderplanki.</title>
        <authorList>
            <person name="Yoshida Y."/>
            <person name="Kikawada T."/>
            <person name="Gusev O."/>
        </authorList>
    </citation>
    <scope>NUCLEOTIDE SEQUENCE</scope>
    <source>
        <strain evidence="1">NIAS01</strain>
        <tissue evidence="1">Whole body or cell culture</tissue>
    </source>
</reference>
<keyword evidence="2" id="KW-1185">Reference proteome</keyword>
<dbReference type="Proteomes" id="UP001107558">
    <property type="component" value="Chromosome 2"/>
</dbReference>
<dbReference type="OrthoDB" id="10601484at2759"/>
<evidence type="ECO:0000313" key="2">
    <source>
        <dbReference type="Proteomes" id="UP001107558"/>
    </source>
</evidence>
<dbReference type="EMBL" id="JADBJN010000002">
    <property type="protein sequence ID" value="KAG5676654.1"/>
    <property type="molecule type" value="Genomic_DNA"/>
</dbReference>
<proteinExistence type="predicted"/>
<protein>
    <submittedName>
        <fullName evidence="1">Uncharacterized protein</fullName>
    </submittedName>
</protein>
<sequence>MDCSYDDNSYGVQEWHEKFLKTYREMEENDVKLVLQTIYESNKSILNFDKYYFQTLISTFEQLTTLKLNNKNVHVVNLISSLILQEKLQSIHFAKINLKIFRNNHDLLKSSKYLEFFVNCICLLILRSMENGSDVKHSNLIKCQLIIIVALQKLFPGEEFSGNRYLMRLFINCHETRKTDEYKDHLQNIFIQQLQTTSLFLQDLFSIQESEKDEKFLRYCILIFYKIIENQSLLYSALTCSEQTNFACNLIKLTANHLYLLDTDSELYDNLTKSTVQLIIASSNISNLHFEVLEKFLIRSILSNDYALSVVCFNIMCQFLSSIDSISTIKSYFKLFQDILLLTWKGEEYMERKQTFIACILKLMYHIYGDHLKVYIVSDMRDFFIKQHYKSAYNFSTTLSALKQNSTVINYNTFIDSLDVTTNGMSQKEMKDYCNFVEIVGKSNWHVHWPMIIKIIVSIIAINDLQKKMVLLLKLNPKEKNLQDVPVIIKHKIIKLAASFTSKENCENLRSYLDSILKVLIKDDFSSRKFYQSIMKQQANDICLKEAEELLRSSKNLFLMHKCFNKKYDA</sequence>
<dbReference type="AlphaFoldDB" id="A0A9J6C500"/>
<organism evidence="1 2">
    <name type="scientific">Polypedilum vanderplanki</name>
    <name type="common">Sleeping chironomid midge</name>
    <dbReference type="NCBI Taxonomy" id="319348"/>
    <lineage>
        <taxon>Eukaryota</taxon>
        <taxon>Metazoa</taxon>
        <taxon>Ecdysozoa</taxon>
        <taxon>Arthropoda</taxon>
        <taxon>Hexapoda</taxon>
        <taxon>Insecta</taxon>
        <taxon>Pterygota</taxon>
        <taxon>Neoptera</taxon>
        <taxon>Endopterygota</taxon>
        <taxon>Diptera</taxon>
        <taxon>Nematocera</taxon>
        <taxon>Chironomoidea</taxon>
        <taxon>Chironomidae</taxon>
        <taxon>Chironominae</taxon>
        <taxon>Polypedilum</taxon>
        <taxon>Polypedilum</taxon>
    </lineage>
</organism>